<dbReference type="Proteomes" id="UP001283361">
    <property type="component" value="Unassembled WGS sequence"/>
</dbReference>
<name>A0AAE0Y8C0_9GAST</name>
<evidence type="ECO:0000313" key="2">
    <source>
        <dbReference type="Proteomes" id="UP001283361"/>
    </source>
</evidence>
<reference evidence="1" key="1">
    <citation type="journal article" date="2023" name="G3 (Bethesda)">
        <title>A reference genome for the long-term kleptoplast-retaining sea slug Elysia crispata morphotype clarki.</title>
        <authorList>
            <person name="Eastman K.E."/>
            <person name="Pendleton A.L."/>
            <person name="Shaikh M.A."/>
            <person name="Suttiyut T."/>
            <person name="Ogas R."/>
            <person name="Tomko P."/>
            <person name="Gavelis G."/>
            <person name="Widhalm J.R."/>
            <person name="Wisecaver J.H."/>
        </authorList>
    </citation>
    <scope>NUCLEOTIDE SEQUENCE</scope>
    <source>
        <strain evidence="1">ECLA1</strain>
    </source>
</reference>
<dbReference type="EMBL" id="JAWDGP010006726">
    <property type="protein sequence ID" value="KAK3736243.1"/>
    <property type="molecule type" value="Genomic_DNA"/>
</dbReference>
<dbReference type="AlphaFoldDB" id="A0AAE0Y8C0"/>
<accession>A0AAE0Y8C0</accession>
<protein>
    <submittedName>
        <fullName evidence="1">Uncharacterized protein</fullName>
    </submittedName>
</protein>
<comment type="caution">
    <text evidence="1">The sequence shown here is derived from an EMBL/GenBank/DDBJ whole genome shotgun (WGS) entry which is preliminary data.</text>
</comment>
<keyword evidence="2" id="KW-1185">Reference proteome</keyword>
<evidence type="ECO:0000313" key="1">
    <source>
        <dbReference type="EMBL" id="KAK3736243.1"/>
    </source>
</evidence>
<gene>
    <name evidence="1" type="ORF">RRG08_066802</name>
</gene>
<proteinExistence type="predicted"/>
<sequence length="153" mass="17200">MGAKFLVHYGSQIPGALWEQNSWCIMGAKFLVHYGSQTPGASWEPNSWCIIAAKFLISSGVFPISNCVTVQGPSEICLNAVNTRLLPARARARHEWDRSILGTCGCVNPQLKPARQHNLFPDVITADLNRSASRKEEERIHLPPHSNYYRIKW</sequence>
<organism evidence="1 2">
    <name type="scientific">Elysia crispata</name>
    <name type="common">lettuce slug</name>
    <dbReference type="NCBI Taxonomy" id="231223"/>
    <lineage>
        <taxon>Eukaryota</taxon>
        <taxon>Metazoa</taxon>
        <taxon>Spiralia</taxon>
        <taxon>Lophotrochozoa</taxon>
        <taxon>Mollusca</taxon>
        <taxon>Gastropoda</taxon>
        <taxon>Heterobranchia</taxon>
        <taxon>Euthyneura</taxon>
        <taxon>Panpulmonata</taxon>
        <taxon>Sacoglossa</taxon>
        <taxon>Placobranchoidea</taxon>
        <taxon>Plakobranchidae</taxon>
        <taxon>Elysia</taxon>
    </lineage>
</organism>